<evidence type="ECO:0000256" key="2">
    <source>
        <dbReference type="ARBA" id="ARBA00022475"/>
    </source>
</evidence>
<organism evidence="9 10">
    <name type="scientific">Pendulispora brunnea</name>
    <dbReference type="NCBI Taxonomy" id="2905690"/>
    <lineage>
        <taxon>Bacteria</taxon>
        <taxon>Pseudomonadati</taxon>
        <taxon>Myxococcota</taxon>
        <taxon>Myxococcia</taxon>
        <taxon>Myxococcales</taxon>
        <taxon>Sorangiineae</taxon>
        <taxon>Pendulisporaceae</taxon>
        <taxon>Pendulispora</taxon>
    </lineage>
</organism>
<dbReference type="Proteomes" id="UP001379533">
    <property type="component" value="Chromosome"/>
</dbReference>
<keyword evidence="2" id="KW-1003">Cell membrane</keyword>
<dbReference type="InterPro" id="IPR050297">
    <property type="entry name" value="LipidA_mod_glycosyltrf_83"/>
</dbReference>
<evidence type="ECO:0000256" key="3">
    <source>
        <dbReference type="ARBA" id="ARBA00022676"/>
    </source>
</evidence>
<reference evidence="9 10" key="1">
    <citation type="submission" date="2021-12" db="EMBL/GenBank/DDBJ databases">
        <title>Discovery of the Pendulisporaceae a myxobacterial family with distinct sporulation behavior and unique specialized metabolism.</title>
        <authorList>
            <person name="Garcia R."/>
            <person name="Popoff A."/>
            <person name="Bader C.D."/>
            <person name="Loehr J."/>
            <person name="Walesch S."/>
            <person name="Walt C."/>
            <person name="Boldt J."/>
            <person name="Bunk B."/>
            <person name="Haeckl F.J.F.P.J."/>
            <person name="Gunesch A.P."/>
            <person name="Birkelbach J."/>
            <person name="Nuebel U."/>
            <person name="Pietschmann T."/>
            <person name="Bach T."/>
            <person name="Mueller R."/>
        </authorList>
    </citation>
    <scope>NUCLEOTIDE SEQUENCE [LARGE SCALE GENOMIC DNA]</scope>
    <source>
        <strain evidence="9 10">MSr12523</strain>
    </source>
</reference>
<name>A0ABZ2JW80_9BACT</name>
<feature type="transmembrane region" description="Helical" evidence="8">
    <location>
        <begin position="345"/>
        <end position="364"/>
    </location>
</feature>
<keyword evidence="6 8" id="KW-1133">Transmembrane helix</keyword>
<sequence>MGSKRSSAWPLLAWVLVVIATWARWTLIRSGPDLEPDAYGHALAARRMWLDPFDMRVHWVWLPLGHAMYTLSFALGYGMNGVRFANAIFTSCLCGLLAASLTGISVAQGLTRRALPFLAASLLALSPIALTVGEAGALEPLFACLVLATVLAWRRPGGWGALLAGCLASAAALLRYEGWVLPIVLFVLWWRRGRALSRAWGWVLPGLAIAAYLLARASLAFVHENLVFARGFFESAEQRWPVPPHPVWMSLWYALVVPAIDLGPLVVFGVAGASWSVRRPPMAWRAALLAILVFLTAGFVARQHLGLLRHALTLAPLYATAAAAGILRAAVYLQRRFMRRASLERVAFGLAGAALFLLAVSRTVPTFVAQLDKHATAYQGAYRTAMALRERFTASTIVHCDETAVETLSELPPAAFVRWQMPDTQFYNLSVELQSGKRPLVVTTRERARHLRDRCRTLYEDAGLVILEYEGVALDTTARGR</sequence>
<dbReference type="EMBL" id="CP089982">
    <property type="protein sequence ID" value="WXA90719.1"/>
    <property type="molecule type" value="Genomic_DNA"/>
</dbReference>
<feature type="transmembrane region" description="Helical" evidence="8">
    <location>
        <begin position="202"/>
        <end position="222"/>
    </location>
</feature>
<comment type="subcellular location">
    <subcellularLocation>
        <location evidence="1">Cell membrane</location>
        <topology evidence="1">Multi-pass membrane protein</topology>
    </subcellularLocation>
</comment>
<evidence type="ECO:0000256" key="5">
    <source>
        <dbReference type="ARBA" id="ARBA00022692"/>
    </source>
</evidence>
<keyword evidence="4" id="KW-0808">Transferase</keyword>
<feature type="transmembrane region" description="Helical" evidence="8">
    <location>
        <begin position="137"/>
        <end position="153"/>
    </location>
</feature>
<protein>
    <recommendedName>
        <fullName evidence="11">Glycosyltransferase RgtA/B/C/D-like domain-containing protein</fullName>
    </recommendedName>
</protein>
<dbReference type="RefSeq" id="WP_394841337.1">
    <property type="nucleotide sequence ID" value="NZ_CP089982.1"/>
</dbReference>
<evidence type="ECO:0000256" key="1">
    <source>
        <dbReference type="ARBA" id="ARBA00004651"/>
    </source>
</evidence>
<evidence type="ECO:0000313" key="10">
    <source>
        <dbReference type="Proteomes" id="UP001379533"/>
    </source>
</evidence>
<keyword evidence="3" id="KW-0328">Glycosyltransferase</keyword>
<evidence type="ECO:0000256" key="8">
    <source>
        <dbReference type="SAM" id="Phobius"/>
    </source>
</evidence>
<evidence type="ECO:0000256" key="7">
    <source>
        <dbReference type="ARBA" id="ARBA00023136"/>
    </source>
</evidence>
<dbReference type="PANTHER" id="PTHR33908:SF11">
    <property type="entry name" value="MEMBRANE PROTEIN"/>
    <property type="match status" value="1"/>
</dbReference>
<keyword evidence="7 8" id="KW-0472">Membrane</keyword>
<evidence type="ECO:0000256" key="4">
    <source>
        <dbReference type="ARBA" id="ARBA00022679"/>
    </source>
</evidence>
<gene>
    <name evidence="9" type="ORF">LZC95_30230</name>
</gene>
<evidence type="ECO:0008006" key="11">
    <source>
        <dbReference type="Google" id="ProtNLM"/>
    </source>
</evidence>
<feature type="transmembrane region" description="Helical" evidence="8">
    <location>
        <begin position="313"/>
        <end position="333"/>
    </location>
</feature>
<keyword evidence="5 8" id="KW-0812">Transmembrane</keyword>
<proteinExistence type="predicted"/>
<dbReference type="PANTHER" id="PTHR33908">
    <property type="entry name" value="MANNOSYLTRANSFERASE YKCB-RELATED"/>
    <property type="match status" value="1"/>
</dbReference>
<keyword evidence="10" id="KW-1185">Reference proteome</keyword>
<feature type="transmembrane region" description="Helical" evidence="8">
    <location>
        <begin position="283"/>
        <end position="301"/>
    </location>
</feature>
<feature type="transmembrane region" description="Helical" evidence="8">
    <location>
        <begin position="159"/>
        <end position="190"/>
    </location>
</feature>
<feature type="transmembrane region" description="Helical" evidence="8">
    <location>
        <begin position="58"/>
        <end position="77"/>
    </location>
</feature>
<evidence type="ECO:0000313" key="9">
    <source>
        <dbReference type="EMBL" id="WXA90719.1"/>
    </source>
</evidence>
<evidence type="ECO:0000256" key="6">
    <source>
        <dbReference type="ARBA" id="ARBA00022989"/>
    </source>
</evidence>
<feature type="transmembrane region" description="Helical" evidence="8">
    <location>
        <begin position="84"/>
        <end position="107"/>
    </location>
</feature>
<feature type="transmembrane region" description="Helical" evidence="8">
    <location>
        <begin position="251"/>
        <end position="271"/>
    </location>
</feature>
<accession>A0ABZ2JW80</accession>